<keyword evidence="1" id="KW-1133">Transmembrane helix</keyword>
<dbReference type="AlphaFoldDB" id="D5SSZ3"/>
<organism evidence="2 3">
    <name type="scientific">Planctopirus limnophila (strain ATCC 43296 / DSM 3776 / IFAM 1008 / Mu 290)</name>
    <name type="common">Planctomyces limnophilus</name>
    <dbReference type="NCBI Taxonomy" id="521674"/>
    <lineage>
        <taxon>Bacteria</taxon>
        <taxon>Pseudomonadati</taxon>
        <taxon>Planctomycetota</taxon>
        <taxon>Planctomycetia</taxon>
        <taxon>Planctomycetales</taxon>
        <taxon>Planctomycetaceae</taxon>
        <taxon>Planctopirus</taxon>
    </lineage>
</organism>
<dbReference type="KEGG" id="plm:Plim_3129"/>
<keyword evidence="3" id="KW-1185">Reference proteome</keyword>
<sequence>MISLALNITEQVELFWPVVVGLAWGAASWSRRLVVSSLGCVVVVMGLMAILWELTKGQSSTFEISRPADLCWFATVALVGAWATYRCASPRSRIVSLLFLAGGMICAALGTLLEGKVWESGVMALAGTMVLYIVSANTPQFFPVASHAPSAVAQGSMNLVKSPAILVRFRMTISALAAAILLFSALMISADGRMHENSPAIEQSGFRMDEEWPAGLLLLMIGVGIVWKSGRSSAGMAEAEELPC</sequence>
<evidence type="ECO:0000313" key="3">
    <source>
        <dbReference type="Proteomes" id="UP000002220"/>
    </source>
</evidence>
<name>D5SSZ3_PLAL2</name>
<feature type="transmembrane region" description="Helical" evidence="1">
    <location>
        <begin position="210"/>
        <end position="227"/>
    </location>
</feature>
<feature type="transmembrane region" description="Helical" evidence="1">
    <location>
        <begin position="172"/>
        <end position="190"/>
    </location>
</feature>
<feature type="transmembrane region" description="Helical" evidence="1">
    <location>
        <begin position="67"/>
        <end position="85"/>
    </location>
</feature>
<reference evidence="2 3" key="1">
    <citation type="journal article" date="2010" name="Stand. Genomic Sci.">
        <title>Complete genome sequence of Planctomyces limnophilus type strain (Mu 290).</title>
        <authorList>
            <person name="Labutti K."/>
            <person name="Sikorski J."/>
            <person name="Schneider S."/>
            <person name="Nolan M."/>
            <person name="Lucas S."/>
            <person name="Glavina Del Rio T."/>
            <person name="Tice H."/>
            <person name="Cheng J.F."/>
            <person name="Goodwin L."/>
            <person name="Pitluck S."/>
            <person name="Liolios K."/>
            <person name="Ivanova N."/>
            <person name="Mavromatis K."/>
            <person name="Mikhailova N."/>
            <person name="Pati A."/>
            <person name="Chen A."/>
            <person name="Palaniappan K."/>
            <person name="Land M."/>
            <person name="Hauser L."/>
            <person name="Chang Y.J."/>
            <person name="Jeffries C.D."/>
            <person name="Tindall B.J."/>
            <person name="Rohde M."/>
            <person name="Goker M."/>
            <person name="Woyke T."/>
            <person name="Bristow J."/>
            <person name="Eisen J.A."/>
            <person name="Markowitz V."/>
            <person name="Hugenholtz P."/>
            <person name="Kyrpides N.C."/>
            <person name="Klenk H.P."/>
            <person name="Lapidus A."/>
        </authorList>
    </citation>
    <scope>NUCLEOTIDE SEQUENCE [LARGE SCALE GENOMIC DNA]</scope>
    <source>
        <strain evidence="3">ATCC 43296 / DSM 3776 / IFAM 1008 / 290</strain>
    </source>
</reference>
<dbReference type="Proteomes" id="UP000002220">
    <property type="component" value="Chromosome"/>
</dbReference>
<accession>D5SSZ3</accession>
<dbReference type="RefSeq" id="WP_013111375.1">
    <property type="nucleotide sequence ID" value="NC_014148.1"/>
</dbReference>
<dbReference type="EMBL" id="CP001744">
    <property type="protein sequence ID" value="ADG68944.1"/>
    <property type="molecule type" value="Genomic_DNA"/>
</dbReference>
<keyword evidence="1" id="KW-0812">Transmembrane</keyword>
<dbReference type="STRING" id="521674.Plim_3129"/>
<dbReference type="HOGENOM" id="CLU_1137230_0_0_0"/>
<keyword evidence="1" id="KW-0472">Membrane</keyword>
<gene>
    <name evidence="2" type="ordered locus">Plim_3129</name>
</gene>
<feature type="transmembrane region" description="Helical" evidence="1">
    <location>
        <begin position="35"/>
        <end position="55"/>
    </location>
</feature>
<evidence type="ECO:0000313" key="2">
    <source>
        <dbReference type="EMBL" id="ADG68944.1"/>
    </source>
</evidence>
<feature type="transmembrane region" description="Helical" evidence="1">
    <location>
        <begin position="91"/>
        <end position="110"/>
    </location>
</feature>
<evidence type="ECO:0000256" key="1">
    <source>
        <dbReference type="SAM" id="Phobius"/>
    </source>
</evidence>
<proteinExistence type="predicted"/>
<feature type="transmembrane region" description="Helical" evidence="1">
    <location>
        <begin position="117"/>
        <end position="135"/>
    </location>
</feature>
<protein>
    <submittedName>
        <fullName evidence="2">Uncharacterized protein</fullName>
    </submittedName>
</protein>